<evidence type="ECO:0000256" key="3">
    <source>
        <dbReference type="ARBA" id="ARBA00006958"/>
    </source>
</evidence>
<protein>
    <recommendedName>
        <fullName evidence="10">C2H2-type domain-containing protein</fullName>
    </recommendedName>
</protein>
<organism evidence="11 12">
    <name type="scientific">Cylicocyclus nassatus</name>
    <name type="common">Nematode worm</name>
    <dbReference type="NCBI Taxonomy" id="53992"/>
    <lineage>
        <taxon>Eukaryota</taxon>
        <taxon>Metazoa</taxon>
        <taxon>Ecdysozoa</taxon>
        <taxon>Nematoda</taxon>
        <taxon>Chromadorea</taxon>
        <taxon>Rhabditida</taxon>
        <taxon>Rhabditina</taxon>
        <taxon>Rhabditomorpha</taxon>
        <taxon>Strongyloidea</taxon>
        <taxon>Strongylidae</taxon>
        <taxon>Cylicocyclus</taxon>
    </lineage>
</organism>
<comment type="similarity">
    <text evidence="3">Belongs to the HARBI1 family.</text>
</comment>
<dbReference type="Pfam" id="PF13359">
    <property type="entry name" value="DDE_Tnp_4"/>
    <property type="match status" value="1"/>
</dbReference>
<accession>A0AA36M3D0</accession>
<feature type="region of interest" description="Disordered" evidence="9">
    <location>
        <begin position="231"/>
        <end position="287"/>
    </location>
</feature>
<keyword evidence="12" id="KW-1185">Reference proteome</keyword>
<feature type="region of interest" description="Disordered" evidence="9">
    <location>
        <begin position="931"/>
        <end position="956"/>
    </location>
</feature>
<comment type="caution">
    <text evidence="11">The sequence shown here is derived from an EMBL/GenBank/DDBJ whole genome shotgun (WGS) entry which is preliminary data.</text>
</comment>
<evidence type="ECO:0000256" key="1">
    <source>
        <dbReference type="ARBA" id="ARBA00001968"/>
    </source>
</evidence>
<dbReference type="InterPro" id="IPR013087">
    <property type="entry name" value="Znf_C2H2_type"/>
</dbReference>
<dbReference type="SMART" id="SM00355">
    <property type="entry name" value="ZnF_C2H2"/>
    <property type="match status" value="2"/>
</dbReference>
<dbReference type="InterPro" id="IPR045249">
    <property type="entry name" value="HARBI1-like"/>
</dbReference>
<sequence>MSTKERCSLCGGGPFFPSHLREHLRRVHHHEKGTDEKNNETLDNMQLSGKIDHVYTLYTTKQQQDLQRINASILNAIMASKPTPNMACPTCAQEFLNKSDLALHYIESHNREYSLPIEREMGFNARMQSSLTNTNQQVNADVDESKREVHANDLLGCEQGADESMGDGGQNDATQEFQNHETMPKTVVNAGSRKIIKVFKGPEIRMRTVLETPEERARRLQQEVERNQRLQQELERNRSVVESEEERAARLRRNAERSKMRLSEDGQERERKRERLEYDEQQQGTRKKSEILKSSTLFSAISAEMINVKDFVASEHSASANKGPLCYAIVGINSVAQRTIFSRLMRRFEFDDIGFVSNPAAEKTTASVTEGTLSACSLQKAETALPYDDDVIMLDSGDDDDSVVSRPSTSQQHKSVPKADGENVSREQRDSPYGSNTNMPRYQRQHLPQASERFMQSLPDANEPVQSSTGKNAQRSSAHRYMAHVETSKFRPRGTKYTCHICSAMRAPHEIRYSSRKMHQNIVLLTCMKALKLISSISARCMYKDILRNRKRICHEHYVQAASFIAKYVQNMWQQFPYEGIGAMPRNLKENLLTYIQVNEDIDTDVTLSFNDIAQFFHDCLAKYREEETGIWSVDEYYRKIAAKEGMMRMLKIAEEDDNGCEGQSEDYSYLKSYGHLDGGDLGEERQAHGEESGFNMNCGQSEKIRQEEVNDFAEFEKTLQRRNDTNKWLAFSDTLCAMIKEFKRCTKGLVAMGGSKKHLHNIHIDMVLAIEEQCLRDGHTAHEKNILIHSLADYCGIQRSTLSDRCSKRKVERLHGAPNLLESLEGRRSAFRSIVAPAPETSRPSACEMSSTSRAPTVAASLETSIAPVASSSSEGRIIDADALIKQEESVENDKNKVSEENDTLFKEAKEESKHGEAAAMELLEPKAADSIPAPTQPPPLPPSNSQVLNEAAANSRGSSSSLVVAKTEASDKSTFDVSETLREYQAWLESLDGDIFRERFRMTKKTFRALCKALHPLMLKKAVRVVDTTAARIGVALEILAGRNERTILCGSKESAMVSDIFSDTLEVLLEWSSAMIQWPDEKSCERISDSFFEIIGMPNIVGCIDGTIVNGSQSINVGVVADDTKLFRWVFAKFRSTVNDETVFNKSLLCQHLREGVKKGRLIGDDAYESKPFLLTPNMGKDHLTVEVSALHIHLRRAHELVKEAIADWKRQFPILDTDIKWSSPARIIVSCAALYNLARNMGEPPFVDEESAVKCEPMD</sequence>
<feature type="region of interest" description="Disordered" evidence="9">
    <location>
        <begin position="391"/>
        <end position="441"/>
    </location>
</feature>
<feature type="domain" description="C2H2-type" evidence="10">
    <location>
        <begin position="5"/>
        <end position="33"/>
    </location>
</feature>
<dbReference type="PANTHER" id="PTHR22930:SF85">
    <property type="entry name" value="GH03217P-RELATED"/>
    <property type="match status" value="1"/>
</dbReference>
<dbReference type="PROSITE" id="PS00028">
    <property type="entry name" value="ZINC_FINGER_C2H2_1"/>
    <property type="match status" value="1"/>
</dbReference>
<name>A0AA36M3D0_CYLNA</name>
<keyword evidence="7" id="KW-0539">Nucleus</keyword>
<proteinExistence type="inferred from homology"/>
<dbReference type="Proteomes" id="UP001176961">
    <property type="component" value="Unassembled WGS sequence"/>
</dbReference>
<comment type="subcellular location">
    <subcellularLocation>
        <location evidence="2">Nucleus</location>
    </subcellularLocation>
</comment>
<feature type="compositionally biased region" description="Acidic residues" evidence="9">
    <location>
        <begin position="391"/>
        <end position="402"/>
    </location>
</feature>
<evidence type="ECO:0000259" key="10">
    <source>
        <dbReference type="PROSITE" id="PS50157"/>
    </source>
</evidence>
<keyword evidence="4" id="KW-0540">Nuclease</keyword>
<dbReference type="GO" id="GO:0016787">
    <property type="term" value="F:hydrolase activity"/>
    <property type="evidence" value="ECO:0007669"/>
    <property type="project" value="UniProtKB-KW"/>
</dbReference>
<dbReference type="PANTHER" id="PTHR22930">
    <property type="match status" value="1"/>
</dbReference>
<dbReference type="GO" id="GO:0008270">
    <property type="term" value="F:zinc ion binding"/>
    <property type="evidence" value="ECO:0007669"/>
    <property type="project" value="UniProtKB-KW"/>
</dbReference>
<gene>
    <name evidence="11" type="ORF">CYNAS_LOCUS7640</name>
</gene>
<evidence type="ECO:0000256" key="6">
    <source>
        <dbReference type="ARBA" id="ARBA00022801"/>
    </source>
</evidence>
<evidence type="ECO:0000256" key="8">
    <source>
        <dbReference type="PROSITE-ProRule" id="PRU00042"/>
    </source>
</evidence>
<evidence type="ECO:0000256" key="4">
    <source>
        <dbReference type="ARBA" id="ARBA00022722"/>
    </source>
</evidence>
<feature type="compositionally biased region" description="Basic and acidic residues" evidence="9">
    <location>
        <begin position="231"/>
        <end position="278"/>
    </location>
</feature>
<comment type="cofactor">
    <cofactor evidence="1">
        <name>a divalent metal cation</name>
        <dbReference type="ChEBI" id="CHEBI:60240"/>
    </cofactor>
</comment>
<evidence type="ECO:0000313" key="12">
    <source>
        <dbReference type="Proteomes" id="UP001176961"/>
    </source>
</evidence>
<dbReference type="AlphaFoldDB" id="A0AA36M3D0"/>
<keyword evidence="8" id="KW-0862">Zinc</keyword>
<feature type="domain" description="C2H2-type" evidence="10">
    <location>
        <begin position="86"/>
        <end position="114"/>
    </location>
</feature>
<reference evidence="11" key="1">
    <citation type="submission" date="2023-07" db="EMBL/GenBank/DDBJ databases">
        <authorList>
            <consortium name="CYATHOMIX"/>
        </authorList>
    </citation>
    <scope>NUCLEOTIDE SEQUENCE</scope>
    <source>
        <strain evidence="11">N/A</strain>
    </source>
</reference>
<dbReference type="GO" id="GO:0004518">
    <property type="term" value="F:nuclease activity"/>
    <property type="evidence" value="ECO:0007669"/>
    <property type="project" value="UniProtKB-KW"/>
</dbReference>
<evidence type="ECO:0000256" key="2">
    <source>
        <dbReference type="ARBA" id="ARBA00004123"/>
    </source>
</evidence>
<feature type="compositionally biased region" description="Basic and acidic residues" evidence="9">
    <location>
        <begin position="417"/>
        <end position="430"/>
    </location>
</feature>
<dbReference type="EMBL" id="CATQJL010000112">
    <property type="protein sequence ID" value="CAJ0595657.1"/>
    <property type="molecule type" value="Genomic_DNA"/>
</dbReference>
<evidence type="ECO:0000256" key="9">
    <source>
        <dbReference type="SAM" id="MobiDB-lite"/>
    </source>
</evidence>
<keyword evidence="6" id="KW-0378">Hydrolase</keyword>
<keyword evidence="5" id="KW-0479">Metal-binding</keyword>
<dbReference type="GO" id="GO:0005634">
    <property type="term" value="C:nucleus"/>
    <property type="evidence" value="ECO:0007669"/>
    <property type="project" value="UniProtKB-SubCell"/>
</dbReference>
<evidence type="ECO:0000256" key="7">
    <source>
        <dbReference type="ARBA" id="ARBA00023242"/>
    </source>
</evidence>
<dbReference type="PROSITE" id="PS50157">
    <property type="entry name" value="ZINC_FINGER_C2H2_2"/>
    <property type="match status" value="2"/>
</dbReference>
<dbReference type="InterPro" id="IPR027806">
    <property type="entry name" value="HARBI1_dom"/>
</dbReference>
<evidence type="ECO:0000256" key="5">
    <source>
        <dbReference type="ARBA" id="ARBA00022723"/>
    </source>
</evidence>
<keyword evidence="8" id="KW-0863">Zinc-finger</keyword>
<evidence type="ECO:0000313" key="11">
    <source>
        <dbReference type="EMBL" id="CAJ0595657.1"/>
    </source>
</evidence>